<feature type="domain" description="Proliferating cell nuclear antigen PCNA N-terminal" evidence="1">
    <location>
        <begin position="20"/>
        <end position="116"/>
    </location>
</feature>
<dbReference type="InterPro" id="IPR022648">
    <property type="entry name" value="Pr_cel_nuc_antig_N"/>
</dbReference>
<evidence type="ECO:0000313" key="2">
    <source>
        <dbReference type="EMBL" id="RUP44243.1"/>
    </source>
</evidence>
<dbReference type="EMBL" id="RBNI01009291">
    <property type="protein sequence ID" value="RUP44243.1"/>
    <property type="molecule type" value="Genomic_DNA"/>
</dbReference>
<reference evidence="2 3" key="1">
    <citation type="journal article" date="2018" name="New Phytol.">
        <title>Phylogenomics of Endogonaceae and evolution of mycorrhizas within Mucoromycota.</title>
        <authorList>
            <person name="Chang Y."/>
            <person name="Desiro A."/>
            <person name="Na H."/>
            <person name="Sandor L."/>
            <person name="Lipzen A."/>
            <person name="Clum A."/>
            <person name="Barry K."/>
            <person name="Grigoriev I.V."/>
            <person name="Martin F.M."/>
            <person name="Stajich J.E."/>
            <person name="Smith M.E."/>
            <person name="Bonito G."/>
            <person name="Spatafora J.W."/>
        </authorList>
    </citation>
    <scope>NUCLEOTIDE SEQUENCE [LARGE SCALE GENOMIC DNA]</scope>
    <source>
        <strain evidence="2 3">GMNB39</strain>
    </source>
</reference>
<dbReference type="InterPro" id="IPR046938">
    <property type="entry name" value="DNA_clamp_sf"/>
</dbReference>
<evidence type="ECO:0000313" key="3">
    <source>
        <dbReference type="Proteomes" id="UP000268093"/>
    </source>
</evidence>
<dbReference type="SUPFAM" id="SSF55979">
    <property type="entry name" value="DNA clamp"/>
    <property type="match status" value="1"/>
</dbReference>
<protein>
    <recommendedName>
        <fullName evidence="1">Proliferating cell nuclear antigen PCNA N-terminal domain-containing protein</fullName>
    </recommendedName>
</protein>
<keyword evidence="3" id="KW-1185">Reference proteome</keyword>
<gene>
    <name evidence="2" type="ORF">BC936DRAFT_149726</name>
</gene>
<dbReference type="Gene3D" id="3.70.10.10">
    <property type="match status" value="1"/>
</dbReference>
<name>A0A433D078_9FUNG</name>
<sequence>MHVIIPRIANEAQHCANITMIDAYLHQAKPLKDIIKATKKLMPQCKFECDDTGITLKATYDSDIASVAILPGSNRMHVKVSCLGVDLNNLSALLKWTDDDDDVGERMKREASFLSFSLCLFADAIHLITSFQITQDSANIQAHVGRHKTTDHNVVVVLPNQFSATSWIADGKITLKMSDNLQDIR</sequence>
<dbReference type="Proteomes" id="UP000268093">
    <property type="component" value="Unassembled WGS sequence"/>
</dbReference>
<accession>A0A433D078</accession>
<evidence type="ECO:0000259" key="1">
    <source>
        <dbReference type="Pfam" id="PF00705"/>
    </source>
</evidence>
<proteinExistence type="predicted"/>
<comment type="caution">
    <text evidence="2">The sequence shown here is derived from an EMBL/GenBank/DDBJ whole genome shotgun (WGS) entry which is preliminary data.</text>
</comment>
<organism evidence="2 3">
    <name type="scientific">Jimgerdemannia flammicorona</name>
    <dbReference type="NCBI Taxonomy" id="994334"/>
    <lineage>
        <taxon>Eukaryota</taxon>
        <taxon>Fungi</taxon>
        <taxon>Fungi incertae sedis</taxon>
        <taxon>Mucoromycota</taxon>
        <taxon>Mucoromycotina</taxon>
        <taxon>Endogonomycetes</taxon>
        <taxon>Endogonales</taxon>
        <taxon>Endogonaceae</taxon>
        <taxon>Jimgerdemannia</taxon>
    </lineage>
</organism>
<dbReference type="GO" id="GO:0006275">
    <property type="term" value="P:regulation of DNA replication"/>
    <property type="evidence" value="ECO:0007669"/>
    <property type="project" value="InterPro"/>
</dbReference>
<dbReference type="AlphaFoldDB" id="A0A433D078"/>
<dbReference type="Pfam" id="PF00705">
    <property type="entry name" value="PCNA_N"/>
    <property type="match status" value="1"/>
</dbReference>
<dbReference type="GO" id="GO:0003677">
    <property type="term" value="F:DNA binding"/>
    <property type="evidence" value="ECO:0007669"/>
    <property type="project" value="InterPro"/>
</dbReference>